<name>A0A179UB63_BLAGS</name>
<dbReference type="KEGG" id="bgh:BDBG_16271"/>
<dbReference type="Proteomes" id="UP000002038">
    <property type="component" value="Unassembled WGS sequence"/>
</dbReference>
<organism evidence="2 3">
    <name type="scientific">Blastomyces gilchristii (strain SLH14081)</name>
    <name type="common">Blastomyces dermatitidis</name>
    <dbReference type="NCBI Taxonomy" id="559298"/>
    <lineage>
        <taxon>Eukaryota</taxon>
        <taxon>Fungi</taxon>
        <taxon>Dikarya</taxon>
        <taxon>Ascomycota</taxon>
        <taxon>Pezizomycotina</taxon>
        <taxon>Eurotiomycetes</taxon>
        <taxon>Eurotiomycetidae</taxon>
        <taxon>Onygenales</taxon>
        <taxon>Ajellomycetaceae</taxon>
        <taxon>Blastomyces</taxon>
    </lineage>
</organism>
<feature type="region of interest" description="Disordered" evidence="1">
    <location>
        <begin position="37"/>
        <end position="65"/>
    </location>
</feature>
<dbReference type="OrthoDB" id="4190756at2759"/>
<gene>
    <name evidence="2" type="ORF">BDBG_16271</name>
</gene>
<accession>A0A179UB63</accession>
<feature type="compositionally biased region" description="Basic and acidic residues" evidence="1">
    <location>
        <begin position="56"/>
        <end position="65"/>
    </location>
</feature>
<evidence type="ECO:0000313" key="2">
    <source>
        <dbReference type="EMBL" id="OAT04519.1"/>
    </source>
</evidence>
<proteinExistence type="predicted"/>
<dbReference type="AlphaFoldDB" id="A0A179UB63"/>
<dbReference type="GeneID" id="42528453"/>
<dbReference type="VEuPathDB" id="FungiDB:BDBG_16271"/>
<evidence type="ECO:0000256" key="1">
    <source>
        <dbReference type="SAM" id="MobiDB-lite"/>
    </source>
</evidence>
<sequence length="65" mass="7023">MVLKSDEENPLNNDEFRRTIVLDVCTGATGEEIMSTFSSPGAKLEPETPASPGKCAGEEHRLMGQ</sequence>
<dbReference type="RefSeq" id="XP_031576220.1">
    <property type="nucleotide sequence ID" value="XM_031724260.1"/>
</dbReference>
<reference evidence="3" key="1">
    <citation type="journal article" date="2015" name="PLoS Genet.">
        <title>The dynamic genome and transcriptome of the human fungal pathogen Blastomyces and close relative Emmonsia.</title>
        <authorList>
            <person name="Munoz J.F."/>
            <person name="Gauthier G.M."/>
            <person name="Desjardins C.A."/>
            <person name="Gallo J.E."/>
            <person name="Holder J."/>
            <person name="Sullivan T.D."/>
            <person name="Marty A.J."/>
            <person name="Carmen J.C."/>
            <person name="Chen Z."/>
            <person name="Ding L."/>
            <person name="Gujja S."/>
            <person name="Magrini V."/>
            <person name="Misas E."/>
            <person name="Mitreva M."/>
            <person name="Priest M."/>
            <person name="Saif S."/>
            <person name="Whiston E.A."/>
            <person name="Young S."/>
            <person name="Zeng Q."/>
            <person name="Goldman W.E."/>
            <person name="Mardis E.R."/>
            <person name="Taylor J.W."/>
            <person name="McEwen J.G."/>
            <person name="Clay O.K."/>
            <person name="Klein B.S."/>
            <person name="Cuomo C.A."/>
        </authorList>
    </citation>
    <scope>NUCLEOTIDE SEQUENCE [LARGE SCALE GENOMIC DNA]</scope>
    <source>
        <strain evidence="3">SLH14081</strain>
    </source>
</reference>
<evidence type="ECO:0000313" key="3">
    <source>
        <dbReference type="Proteomes" id="UP000002038"/>
    </source>
</evidence>
<keyword evidence="3" id="KW-1185">Reference proteome</keyword>
<protein>
    <submittedName>
        <fullName evidence="2">Uncharacterized protein</fullName>
    </submittedName>
</protein>
<dbReference type="EMBL" id="GG657449">
    <property type="protein sequence ID" value="OAT04519.1"/>
    <property type="molecule type" value="Genomic_DNA"/>
</dbReference>